<gene>
    <name evidence="3" type="ORF">XNOV1_A000066</name>
</gene>
<evidence type="ECO:0000313" key="3">
    <source>
        <dbReference type="EMBL" id="CAJ1087535.1"/>
    </source>
</evidence>
<dbReference type="Proteomes" id="UP001178508">
    <property type="component" value="Chromosome 24"/>
</dbReference>
<organism evidence="3 4">
    <name type="scientific">Xyrichtys novacula</name>
    <name type="common">Pearly razorfish</name>
    <name type="synonym">Hemipteronotus novacula</name>
    <dbReference type="NCBI Taxonomy" id="13765"/>
    <lineage>
        <taxon>Eukaryota</taxon>
        <taxon>Metazoa</taxon>
        <taxon>Chordata</taxon>
        <taxon>Craniata</taxon>
        <taxon>Vertebrata</taxon>
        <taxon>Euteleostomi</taxon>
        <taxon>Actinopterygii</taxon>
        <taxon>Neopterygii</taxon>
        <taxon>Teleostei</taxon>
        <taxon>Neoteleostei</taxon>
        <taxon>Acanthomorphata</taxon>
        <taxon>Eupercaria</taxon>
        <taxon>Labriformes</taxon>
        <taxon>Labridae</taxon>
        <taxon>Xyrichtys</taxon>
    </lineage>
</organism>
<sequence length="339" mass="38743">MSDSFFKIRRVSGHTGNFIPSGRQLPRTPPLADVRRHLDFCDEEIQPSVQARNKDENNQEVMLGSNSFPTKTEPEDPQSMLRGMKGYQLTQTDLEFIEKMKEEKLVKKLQTDLEEIQKLLKTEVMEFELVCAAREKAQAELQKLPSREDLIQWMKVVLETMPLSSDLTDLDALTLLATLTKDDVQRAVDKKRSELARMEKMVADKKKREVQERGQLEKRIAGEQMKIQSLISQLAILKCELSQQEEAYKALSMQISTQEAKKAKVEAEDVKPSEEPQTAKAKSQGKERKKAAEKLQNTTKPTRSKVPEAKTDKLSRKQAAAEQVEHPGLRRSKRIASRR</sequence>
<dbReference type="AlphaFoldDB" id="A0AAV1HPG2"/>
<feature type="compositionally biased region" description="Basic and acidic residues" evidence="2">
    <location>
        <begin position="284"/>
        <end position="293"/>
    </location>
</feature>
<evidence type="ECO:0000256" key="1">
    <source>
        <dbReference type="SAM" id="Coils"/>
    </source>
</evidence>
<evidence type="ECO:0000256" key="2">
    <source>
        <dbReference type="SAM" id="MobiDB-lite"/>
    </source>
</evidence>
<keyword evidence="1" id="KW-0175">Coiled coil</keyword>
<reference evidence="3" key="1">
    <citation type="submission" date="2023-08" db="EMBL/GenBank/DDBJ databases">
        <authorList>
            <person name="Alioto T."/>
            <person name="Alioto T."/>
            <person name="Gomez Garrido J."/>
        </authorList>
    </citation>
    <scope>NUCLEOTIDE SEQUENCE</scope>
</reference>
<accession>A0AAV1HPG2</accession>
<feature type="compositionally biased region" description="Basic residues" evidence="2">
    <location>
        <begin position="329"/>
        <end position="339"/>
    </location>
</feature>
<feature type="compositionally biased region" description="Basic and acidic residues" evidence="2">
    <location>
        <begin position="305"/>
        <end position="315"/>
    </location>
</feature>
<evidence type="ECO:0000313" key="4">
    <source>
        <dbReference type="Proteomes" id="UP001178508"/>
    </source>
</evidence>
<feature type="region of interest" description="Disordered" evidence="2">
    <location>
        <begin position="51"/>
        <end position="76"/>
    </location>
</feature>
<dbReference type="EMBL" id="OY660887">
    <property type="protein sequence ID" value="CAJ1087535.1"/>
    <property type="molecule type" value="Genomic_DNA"/>
</dbReference>
<proteinExistence type="predicted"/>
<feature type="coiled-coil region" evidence="1">
    <location>
        <begin position="99"/>
        <end position="126"/>
    </location>
</feature>
<name>A0AAV1HPG2_XYRNO</name>
<keyword evidence="4" id="KW-1185">Reference proteome</keyword>
<protein>
    <submittedName>
        <fullName evidence="3">Uncharacterized protein LOC109990197</fullName>
    </submittedName>
</protein>
<feature type="region of interest" description="Disordered" evidence="2">
    <location>
        <begin position="266"/>
        <end position="339"/>
    </location>
</feature>